<feature type="non-terminal residue" evidence="2">
    <location>
        <position position="170"/>
    </location>
</feature>
<sequence>GGVGKTTLATSLYIEMSCEFDSCCFLGNIKEESSKSNCMETLQGKILSTILKTEVKVDSVGIGKHTIQTRLGHKKVLIVLDDVDDRKQLEALAGSHDWFGDGSRIIITTRDEHLLRAHKVDEVSHVNLLSNVEAILLFNKHAYNVNNLVEDYERLSQQVVSYAGGLPLAL</sequence>
<name>U3PMB7_9ASTR</name>
<reference evidence="2" key="1">
    <citation type="submission" date="2013-06" db="EMBL/GenBank/DDBJ databases">
        <title>Separation, analysis of NBS-LRR class resistance gene analogs from Gynura bicolor.</title>
        <authorList>
            <person name="Wang H.T."/>
            <person name="Zheng J.W."/>
            <person name="Shi H.L."/>
            <person name="Deng Y.F."/>
        </authorList>
    </citation>
    <scope>NUCLEOTIDE SEQUENCE</scope>
</reference>
<dbReference type="Pfam" id="PF00931">
    <property type="entry name" value="NB-ARC"/>
    <property type="match status" value="1"/>
</dbReference>
<dbReference type="Gene3D" id="3.40.50.300">
    <property type="entry name" value="P-loop containing nucleotide triphosphate hydrolases"/>
    <property type="match status" value="1"/>
</dbReference>
<protein>
    <submittedName>
        <fullName evidence="2">NBS-LRR resistance-like protein GbD-gnl28</fullName>
    </submittedName>
</protein>
<dbReference type="PANTHER" id="PTHR11017">
    <property type="entry name" value="LEUCINE-RICH REPEAT-CONTAINING PROTEIN"/>
    <property type="match status" value="1"/>
</dbReference>
<dbReference type="EMBL" id="KF263549">
    <property type="protein sequence ID" value="AGW45734.1"/>
    <property type="molecule type" value="Genomic_DNA"/>
</dbReference>
<dbReference type="InterPro" id="IPR044974">
    <property type="entry name" value="Disease_R_plants"/>
</dbReference>
<dbReference type="GO" id="GO:0043531">
    <property type="term" value="F:ADP binding"/>
    <property type="evidence" value="ECO:0007669"/>
    <property type="project" value="InterPro"/>
</dbReference>
<dbReference type="SUPFAM" id="SSF52540">
    <property type="entry name" value="P-loop containing nucleoside triphosphate hydrolases"/>
    <property type="match status" value="1"/>
</dbReference>
<dbReference type="PANTHER" id="PTHR11017:SF340">
    <property type="entry name" value="NB-ARC-RELATED"/>
    <property type="match status" value="1"/>
</dbReference>
<evidence type="ECO:0000259" key="1">
    <source>
        <dbReference type="Pfam" id="PF00931"/>
    </source>
</evidence>
<proteinExistence type="predicted"/>
<dbReference type="GO" id="GO:0006952">
    <property type="term" value="P:defense response"/>
    <property type="evidence" value="ECO:0007669"/>
    <property type="project" value="InterPro"/>
</dbReference>
<evidence type="ECO:0000313" key="2">
    <source>
        <dbReference type="EMBL" id="AGW45734.1"/>
    </source>
</evidence>
<dbReference type="AlphaFoldDB" id="U3PMB7"/>
<dbReference type="InterPro" id="IPR002182">
    <property type="entry name" value="NB-ARC"/>
</dbReference>
<accession>U3PMB7</accession>
<feature type="domain" description="NB-ARC" evidence="1">
    <location>
        <begin position="1"/>
        <end position="144"/>
    </location>
</feature>
<feature type="non-terminal residue" evidence="2">
    <location>
        <position position="1"/>
    </location>
</feature>
<dbReference type="InterPro" id="IPR027417">
    <property type="entry name" value="P-loop_NTPase"/>
</dbReference>
<organism evidence="2">
    <name type="scientific">Gynura bicolor</name>
    <dbReference type="NCBI Taxonomy" id="714476"/>
    <lineage>
        <taxon>Eukaryota</taxon>
        <taxon>Viridiplantae</taxon>
        <taxon>Streptophyta</taxon>
        <taxon>Embryophyta</taxon>
        <taxon>Tracheophyta</taxon>
        <taxon>Spermatophyta</taxon>
        <taxon>Magnoliopsida</taxon>
        <taxon>eudicotyledons</taxon>
        <taxon>Gunneridae</taxon>
        <taxon>Pentapetalae</taxon>
        <taxon>asterids</taxon>
        <taxon>campanulids</taxon>
        <taxon>Asterales</taxon>
        <taxon>Asteraceae</taxon>
        <taxon>Asteroideae</taxon>
        <taxon>Senecioneae</taxon>
        <taxon>Senecioninae</taxon>
        <taxon>Gynura</taxon>
    </lineage>
</organism>